<dbReference type="SUPFAM" id="SSF50182">
    <property type="entry name" value="Sm-like ribonucleoproteins"/>
    <property type="match status" value="1"/>
</dbReference>
<dbReference type="InterPro" id="IPR023408">
    <property type="entry name" value="MscS_beta-dom_sf"/>
</dbReference>
<dbReference type="PANTHER" id="PTHR30414:SF0">
    <property type="entry name" value="MINICONDUCTANCE MECHANOSENSITIVE CHANNEL YBDG"/>
    <property type="match status" value="1"/>
</dbReference>
<feature type="transmembrane region" description="Helical" evidence="10">
    <location>
        <begin position="20"/>
        <end position="45"/>
    </location>
</feature>
<evidence type="ECO:0000256" key="8">
    <source>
        <dbReference type="ARBA" id="ARBA00093630"/>
    </source>
</evidence>
<keyword evidence="7 10" id="KW-0472">Membrane</keyword>
<evidence type="ECO:0000313" key="13">
    <source>
        <dbReference type="Proteomes" id="UP001193389"/>
    </source>
</evidence>
<keyword evidence="2" id="KW-1003">Cell membrane</keyword>
<dbReference type="Pfam" id="PF00924">
    <property type="entry name" value="MS_channel_2nd"/>
    <property type="match status" value="1"/>
</dbReference>
<dbReference type="Proteomes" id="UP001193389">
    <property type="component" value="Chromosome"/>
</dbReference>
<keyword evidence="4 10" id="KW-0812">Transmembrane</keyword>
<reference evidence="12" key="1">
    <citation type="journal article" date="2020" name="Int. J. Syst. Evol. Microbiol.">
        <title>Aquipluma nitroreducens gen. nov. sp. nov., a novel facultatively anaerobic bacterium isolated from a freshwater lake.</title>
        <authorList>
            <person name="Watanabe M."/>
            <person name="Kojima H."/>
            <person name="Fukui M."/>
        </authorList>
    </citation>
    <scope>NUCLEOTIDE SEQUENCE</scope>
    <source>
        <strain evidence="12">MeG22</strain>
    </source>
</reference>
<dbReference type="AlphaFoldDB" id="A0A5K7S4V4"/>
<gene>
    <name evidence="12" type="ORF">AQPE_0522</name>
</gene>
<dbReference type="PANTHER" id="PTHR30414">
    <property type="entry name" value="MINICONDUCTANCE MECHANOSENSITIVE CHANNEL YBDG"/>
    <property type="match status" value="1"/>
</dbReference>
<evidence type="ECO:0000256" key="10">
    <source>
        <dbReference type="SAM" id="Phobius"/>
    </source>
</evidence>
<comment type="subcellular location">
    <subcellularLocation>
        <location evidence="1">Cell inner membrane</location>
        <topology evidence="1">Multi-pass membrane protein</topology>
    </subcellularLocation>
</comment>
<evidence type="ECO:0000256" key="6">
    <source>
        <dbReference type="ARBA" id="ARBA00023016"/>
    </source>
</evidence>
<dbReference type="Gene3D" id="2.30.30.60">
    <property type="match status" value="1"/>
</dbReference>
<evidence type="ECO:0000256" key="1">
    <source>
        <dbReference type="ARBA" id="ARBA00004429"/>
    </source>
</evidence>
<evidence type="ECO:0000256" key="2">
    <source>
        <dbReference type="ARBA" id="ARBA00022475"/>
    </source>
</evidence>
<dbReference type="InterPro" id="IPR030192">
    <property type="entry name" value="YbdG"/>
</dbReference>
<dbReference type="InterPro" id="IPR006685">
    <property type="entry name" value="MscS_channel_2nd"/>
</dbReference>
<dbReference type="EMBL" id="AP018694">
    <property type="protein sequence ID" value="BBE16384.1"/>
    <property type="molecule type" value="Genomic_DNA"/>
</dbReference>
<keyword evidence="3" id="KW-0997">Cell inner membrane</keyword>
<evidence type="ECO:0000313" key="12">
    <source>
        <dbReference type="EMBL" id="BBE16384.1"/>
    </source>
</evidence>
<dbReference type="GO" id="GO:0008381">
    <property type="term" value="F:mechanosensitive monoatomic ion channel activity"/>
    <property type="evidence" value="ECO:0007669"/>
    <property type="project" value="InterPro"/>
</dbReference>
<dbReference type="InterPro" id="IPR010920">
    <property type="entry name" value="LSM_dom_sf"/>
</dbReference>
<dbReference type="RefSeq" id="WP_318349465.1">
    <property type="nucleotide sequence ID" value="NZ_AP018694.1"/>
</dbReference>
<keyword evidence="6" id="KW-0346">Stress response</keyword>
<dbReference type="KEGG" id="anf:AQPE_0522"/>
<dbReference type="FunFam" id="2.30.30.60:FF:000002">
    <property type="entry name" value="Mechanosensitive ion channel family protein"/>
    <property type="match status" value="1"/>
</dbReference>
<dbReference type="GO" id="GO:0005886">
    <property type="term" value="C:plasma membrane"/>
    <property type="evidence" value="ECO:0007669"/>
    <property type="project" value="UniProtKB-SubCell"/>
</dbReference>
<evidence type="ECO:0000256" key="9">
    <source>
        <dbReference type="ARBA" id="ARBA00093659"/>
    </source>
</evidence>
<feature type="domain" description="Mechanosensitive ion channel MscS" evidence="11">
    <location>
        <begin position="188"/>
        <end position="256"/>
    </location>
</feature>
<evidence type="ECO:0000256" key="4">
    <source>
        <dbReference type="ARBA" id="ARBA00022692"/>
    </source>
</evidence>
<keyword evidence="5 10" id="KW-1133">Transmembrane helix</keyword>
<accession>A0A5K7S4V4</accession>
<feature type="transmembrane region" description="Helical" evidence="10">
    <location>
        <begin position="170"/>
        <end position="197"/>
    </location>
</feature>
<proteinExistence type="predicted"/>
<dbReference type="GO" id="GO:0071470">
    <property type="term" value="P:cellular response to osmotic stress"/>
    <property type="evidence" value="ECO:0007669"/>
    <property type="project" value="InterPro"/>
</dbReference>
<feature type="transmembrane region" description="Helical" evidence="10">
    <location>
        <begin position="143"/>
        <end position="164"/>
    </location>
</feature>
<evidence type="ECO:0000256" key="3">
    <source>
        <dbReference type="ARBA" id="ARBA00022519"/>
    </source>
</evidence>
<name>A0A5K7S4V4_9BACT</name>
<organism evidence="12 13">
    <name type="scientific">Aquipluma nitroreducens</name>
    <dbReference type="NCBI Taxonomy" id="2010828"/>
    <lineage>
        <taxon>Bacteria</taxon>
        <taxon>Pseudomonadati</taxon>
        <taxon>Bacteroidota</taxon>
        <taxon>Bacteroidia</taxon>
        <taxon>Marinilabiliales</taxon>
        <taxon>Prolixibacteraceae</taxon>
        <taxon>Aquipluma</taxon>
    </lineage>
</organism>
<evidence type="ECO:0000256" key="5">
    <source>
        <dbReference type="ARBA" id="ARBA00022989"/>
    </source>
</evidence>
<evidence type="ECO:0000256" key="7">
    <source>
        <dbReference type="ARBA" id="ARBA00023136"/>
    </source>
</evidence>
<evidence type="ECO:0000259" key="11">
    <source>
        <dbReference type="Pfam" id="PF00924"/>
    </source>
</evidence>
<sequence length="422" mass="48511">MKSLYLLLNDVFRDLDFLELYARLTAVMVTIVALFVIAMIVHWITKILTVKIIHRLVEKSKTDWDDYLLKRKVFQSMSHLTSALVFYYSSNFSEIPEVTRILTIFTNIYFVVIFIKVVSGVLKASNDIYLTTPYASTRSIKGYIQLVMILVYFIAGIFIIGIIFDKSPLYLLGGLSAIAAVLLLVFKDTILGLVASIQLSANKMLKPGDWIEMPKHNANGTVIDISLNTVKVQNFDKTISTIPTYSLVADSFLNWSGMEESEGRRIKRSINIDMKSVQFCDEEMLERFKKLHLIQSYISDRQKEITDHNKKLGIEDESYPNGRRQTNLGIFRKYLEEYLKNNPHTNNNMTLLVRHLQPTETGLPVEIYMFSKNKDWVDYEGIQADIFDHILAIIPEFKLRVFQAPSGSDINDLSEKLANRMN</sequence>
<keyword evidence="13" id="KW-1185">Reference proteome</keyword>
<protein>
    <recommendedName>
        <fullName evidence="8">Mechanosensing system component YbdG</fullName>
    </recommendedName>
    <alternativeName>
        <fullName evidence="9">Mechanosensitive channel homolog YbdG</fullName>
    </alternativeName>
</protein>
<feature type="transmembrane region" description="Helical" evidence="10">
    <location>
        <begin position="101"/>
        <end position="122"/>
    </location>
</feature>